<comment type="caution">
    <text evidence="1">The sequence shown here is derived from an EMBL/GenBank/DDBJ whole genome shotgun (WGS) entry which is preliminary data.</text>
</comment>
<proteinExistence type="predicted"/>
<name>A0ABW3VU89_9ACTN</name>
<evidence type="ECO:0000313" key="1">
    <source>
        <dbReference type="EMBL" id="MFD1246651.1"/>
    </source>
</evidence>
<dbReference type="EMBL" id="JBHTLX010000004">
    <property type="protein sequence ID" value="MFD1246651.1"/>
    <property type="molecule type" value="Genomic_DNA"/>
</dbReference>
<dbReference type="RefSeq" id="WP_367921500.1">
    <property type="nucleotide sequence ID" value="NZ_BAABAC010000043.1"/>
</dbReference>
<accession>A0ABW3VU89</accession>
<protein>
    <recommendedName>
        <fullName evidence="3">Lipoprotein</fullName>
    </recommendedName>
</protein>
<gene>
    <name evidence="1" type="ORF">ACFQ3F_02510</name>
</gene>
<dbReference type="Proteomes" id="UP001597229">
    <property type="component" value="Unassembled WGS sequence"/>
</dbReference>
<evidence type="ECO:0000313" key="2">
    <source>
        <dbReference type="Proteomes" id="UP001597229"/>
    </source>
</evidence>
<evidence type="ECO:0008006" key="3">
    <source>
        <dbReference type="Google" id="ProtNLM"/>
    </source>
</evidence>
<organism evidence="1 2">
    <name type="scientific">Nocardioides ginsengisoli</name>
    <dbReference type="NCBI Taxonomy" id="363868"/>
    <lineage>
        <taxon>Bacteria</taxon>
        <taxon>Bacillati</taxon>
        <taxon>Actinomycetota</taxon>
        <taxon>Actinomycetes</taxon>
        <taxon>Propionibacteriales</taxon>
        <taxon>Nocardioidaceae</taxon>
        <taxon>Nocardioides</taxon>
    </lineage>
</organism>
<keyword evidence="2" id="KW-1185">Reference proteome</keyword>
<sequence length="317" mass="33840">MATLAAGCSSPHAGVVADARPGSVTGRTLWAQLPTGRLTLTVGEPVTTIPGDEVVGGKDVRADDGRSFVPVEITYHDRVGVPWNAPVASRKSADPAALTKVALVLGGEAHALELPRVTTRSYVETTSADAKRSPALKVDFDGVAQSVDAAGKRVTGEAAGLYTASTRRSLVSCGRHDATRPPGAPRALGRRCDYDLWESPWLAGRGWAFEKRPGTTWVVATGDVLLRPDELRRGARTCSPDELTGTLRLQVDGASLTDDLVHQQLQPPGFGRLVAQDAFLLPPATDHELELTSTWRCRIAGRTVEQTFVDRAAQPLR</sequence>
<reference evidence="2" key="1">
    <citation type="journal article" date="2019" name="Int. J. Syst. Evol. Microbiol.">
        <title>The Global Catalogue of Microorganisms (GCM) 10K type strain sequencing project: providing services to taxonomists for standard genome sequencing and annotation.</title>
        <authorList>
            <consortium name="The Broad Institute Genomics Platform"/>
            <consortium name="The Broad Institute Genome Sequencing Center for Infectious Disease"/>
            <person name="Wu L."/>
            <person name="Ma J."/>
        </authorList>
    </citation>
    <scope>NUCLEOTIDE SEQUENCE [LARGE SCALE GENOMIC DNA]</scope>
    <source>
        <strain evidence="2">CCUG 52478</strain>
    </source>
</reference>